<keyword evidence="1" id="KW-0472">Membrane</keyword>
<dbReference type="Proteomes" id="UP001642540">
    <property type="component" value="Unassembled WGS sequence"/>
</dbReference>
<feature type="transmembrane region" description="Helical" evidence="1">
    <location>
        <begin position="130"/>
        <end position="152"/>
    </location>
</feature>
<gene>
    <name evidence="2" type="ORF">ODALV1_LOCUS28486</name>
</gene>
<protein>
    <submittedName>
        <fullName evidence="2">Uncharacterized protein</fullName>
    </submittedName>
</protein>
<evidence type="ECO:0000313" key="3">
    <source>
        <dbReference type="Proteomes" id="UP001642540"/>
    </source>
</evidence>
<name>A0ABP1S1I3_9HEXA</name>
<proteinExistence type="predicted"/>
<dbReference type="EMBL" id="CAXLJM020000141">
    <property type="protein sequence ID" value="CAL8140915.1"/>
    <property type="molecule type" value="Genomic_DNA"/>
</dbReference>
<feature type="transmembrane region" description="Helical" evidence="1">
    <location>
        <begin position="96"/>
        <end position="118"/>
    </location>
</feature>
<feature type="transmembrane region" description="Helical" evidence="1">
    <location>
        <begin position="248"/>
        <end position="269"/>
    </location>
</feature>
<organism evidence="2 3">
    <name type="scientific">Orchesella dallaii</name>
    <dbReference type="NCBI Taxonomy" id="48710"/>
    <lineage>
        <taxon>Eukaryota</taxon>
        <taxon>Metazoa</taxon>
        <taxon>Ecdysozoa</taxon>
        <taxon>Arthropoda</taxon>
        <taxon>Hexapoda</taxon>
        <taxon>Collembola</taxon>
        <taxon>Entomobryomorpha</taxon>
        <taxon>Entomobryoidea</taxon>
        <taxon>Orchesellidae</taxon>
        <taxon>Orchesellinae</taxon>
        <taxon>Orchesella</taxon>
    </lineage>
</organism>
<comment type="caution">
    <text evidence="2">The sequence shown here is derived from an EMBL/GenBank/DDBJ whole genome shotgun (WGS) entry which is preliminary data.</text>
</comment>
<reference evidence="2 3" key="1">
    <citation type="submission" date="2024-08" db="EMBL/GenBank/DDBJ databases">
        <authorList>
            <person name="Cucini C."/>
            <person name="Frati F."/>
        </authorList>
    </citation>
    <scope>NUCLEOTIDE SEQUENCE [LARGE SCALE GENOMIC DNA]</scope>
</reference>
<feature type="transmembrane region" description="Helical" evidence="1">
    <location>
        <begin position="173"/>
        <end position="193"/>
    </location>
</feature>
<evidence type="ECO:0000256" key="1">
    <source>
        <dbReference type="SAM" id="Phobius"/>
    </source>
</evidence>
<accession>A0ABP1S1I3</accession>
<evidence type="ECO:0000313" key="2">
    <source>
        <dbReference type="EMBL" id="CAL8140915.1"/>
    </source>
</evidence>
<sequence>MTGKSSPNDIIFVISKNAITNDEIRGNTYSSEDEEEQPNLVASCLFQDGEILDYDFIPTFSNYFYAFTSLLLSDCDSNQSLGTGGRLSKLKRLSRVAVFTLCVLFAIIVFLLEVGGMYTMMATEKNESFIYLLLLNSSLSVLACGQLLNIILRKRISLKKVFWHPKLEAMRAAKVFVYGVLISGILHAVFSGLDENGWTFSKFLNANAEMFRAVNPQNASSEGNSTTDGIPYEELELETILSGMIGCLFQYSSFVTWSFIEGLFLFAALTMKQVAEKFGVVLKASRTQGLQVKHTYEFMFRATCDLNSMIGGILAV</sequence>
<keyword evidence="3" id="KW-1185">Reference proteome</keyword>
<keyword evidence="1" id="KW-0812">Transmembrane</keyword>
<keyword evidence="1" id="KW-1133">Transmembrane helix</keyword>